<comment type="caution">
    <text evidence="5">The sequence shown here is derived from an EMBL/GenBank/DDBJ whole genome shotgun (WGS) entry which is preliminary data.</text>
</comment>
<evidence type="ECO:0000259" key="4">
    <source>
        <dbReference type="Pfam" id="PF24850"/>
    </source>
</evidence>
<dbReference type="NCBIfam" id="TIGR03998">
    <property type="entry name" value="thiol_BshC"/>
    <property type="match status" value="1"/>
</dbReference>
<dbReference type="InterPro" id="IPR055399">
    <property type="entry name" value="CC_BshC"/>
</dbReference>
<dbReference type="InterPro" id="IPR055398">
    <property type="entry name" value="Rossmann-like_BshC"/>
</dbReference>
<dbReference type="PIRSF" id="PIRSF012535">
    <property type="entry name" value="UCP012535"/>
    <property type="match status" value="1"/>
</dbReference>
<comment type="similarity">
    <text evidence="2">Belongs to the BshC family.</text>
</comment>
<organism evidence="5 6">
    <name type="scientific">Fodinibius salipaludis</name>
    <dbReference type="NCBI Taxonomy" id="2032627"/>
    <lineage>
        <taxon>Bacteria</taxon>
        <taxon>Pseudomonadati</taxon>
        <taxon>Balneolota</taxon>
        <taxon>Balneolia</taxon>
        <taxon>Balneolales</taxon>
        <taxon>Balneolaceae</taxon>
        <taxon>Fodinibius</taxon>
    </lineage>
</organism>
<protein>
    <recommendedName>
        <fullName evidence="2">Putative cysteine ligase BshC</fullName>
        <ecNumber evidence="2">6.-.-.-</ecNumber>
    </recommendedName>
</protein>
<name>A0A2A2G8R0_9BACT</name>
<accession>A0A2A2G8R0</accession>
<dbReference type="Proteomes" id="UP000218831">
    <property type="component" value="Unassembled WGS sequence"/>
</dbReference>
<dbReference type="Pfam" id="PF10079">
    <property type="entry name" value="Rossmann-like_BshC"/>
    <property type="match status" value="1"/>
</dbReference>
<sequence length="541" mass="62103">MGALQVTNYSFVHLPFSELFKTYVHNFDEVSDFFETDPFDPNAVSKKIDEFAFKGNRKQTASILSALNKQFDVHEAALRNIKRLEKENALAIVTGQQLGVYGGPLYTVLKTISTIHITQKLEKEFDRPIVPVFWLADEDHDYDEVRKLTIIEEDEPKTFSLSPKNNHLPTVANLPLPDEISDMRDQLKESLYNTDFSDDLWTLLDESFQKDRSFFEAFGLFISRLFSKHGLVLAGSNHPDVKEATGGYLKASIEKSDTIRDQLEEKSADLAEEYHQQVTLYDSNLFYLDDETGRAKITRNGNGWKTDGNIEWSTAQLIDEIDAHPDRFSPNVFLRPILQDALLPTVGYVAGPGETAYYGQMKSMYQCFDMDMPIIFPRLSATLVEPAIDRIIGELPFEFHEYGNRIEDLESDYVDRTDKHDIEAIFEDWQAQVEEISDNKKKDIADIDPTLEAAAEKATSVYINELNKLKGKVYRSVKKQDQTQLNRIRRIKANLFPGDGLQERTIAGIFFMNKYGIDIWDKLLNTLDPDEDFDHHKLVYL</sequence>
<reference evidence="5 6" key="1">
    <citation type="submission" date="2017-08" db="EMBL/GenBank/DDBJ databases">
        <title>Aliifodinibius alkalisoli sp. nov., isolated from saline alkaline soil.</title>
        <authorList>
            <person name="Liu D."/>
            <person name="Zhang G."/>
        </authorList>
    </citation>
    <scope>NUCLEOTIDE SEQUENCE [LARGE SCALE GENOMIC DNA]</scope>
    <source>
        <strain evidence="5 6">WN023</strain>
    </source>
</reference>
<keyword evidence="1 2" id="KW-0436">Ligase</keyword>
<proteinExistence type="inferred from homology"/>
<dbReference type="GO" id="GO:0016874">
    <property type="term" value="F:ligase activity"/>
    <property type="evidence" value="ECO:0007669"/>
    <property type="project" value="UniProtKB-UniRule"/>
</dbReference>
<dbReference type="AlphaFoldDB" id="A0A2A2G8R0"/>
<dbReference type="InterPro" id="IPR011199">
    <property type="entry name" value="Bacillithiol_biosynth_BshC"/>
</dbReference>
<evidence type="ECO:0000256" key="1">
    <source>
        <dbReference type="ARBA" id="ARBA00022598"/>
    </source>
</evidence>
<dbReference type="EC" id="6.-.-.-" evidence="2"/>
<gene>
    <name evidence="2 5" type="primary">bshC</name>
    <name evidence="5" type="ORF">CK503_10025</name>
</gene>
<evidence type="ECO:0000313" key="6">
    <source>
        <dbReference type="Proteomes" id="UP000218831"/>
    </source>
</evidence>
<feature type="domain" description="Bacillithiol biosynthesis BshC N-terminal Rossmann-like" evidence="3">
    <location>
        <begin position="14"/>
        <end position="379"/>
    </location>
</feature>
<dbReference type="EMBL" id="NSKE01000006">
    <property type="protein sequence ID" value="PAU93991.1"/>
    <property type="molecule type" value="Genomic_DNA"/>
</dbReference>
<dbReference type="OrthoDB" id="9765151at2"/>
<evidence type="ECO:0000313" key="5">
    <source>
        <dbReference type="EMBL" id="PAU93991.1"/>
    </source>
</evidence>
<keyword evidence="6" id="KW-1185">Reference proteome</keyword>
<dbReference type="Pfam" id="PF24850">
    <property type="entry name" value="CC_BshC"/>
    <property type="match status" value="1"/>
</dbReference>
<evidence type="ECO:0000256" key="2">
    <source>
        <dbReference type="HAMAP-Rule" id="MF_01867"/>
    </source>
</evidence>
<dbReference type="HAMAP" id="MF_01867">
    <property type="entry name" value="BshC"/>
    <property type="match status" value="1"/>
</dbReference>
<evidence type="ECO:0000259" key="3">
    <source>
        <dbReference type="Pfam" id="PF10079"/>
    </source>
</evidence>
<feature type="domain" description="Bacillithiol biosynthesis BshC C-terminal coiled-coil" evidence="4">
    <location>
        <begin position="381"/>
        <end position="538"/>
    </location>
</feature>